<evidence type="ECO:0000313" key="1">
    <source>
        <dbReference type="EMBL" id="ARB15058.1"/>
    </source>
</evidence>
<protein>
    <submittedName>
        <fullName evidence="1">Uncharacterized protein</fullName>
    </submittedName>
</protein>
<dbReference type="Proteomes" id="UP000222485">
    <property type="component" value="Genome"/>
</dbReference>
<accession>A0A1V0EDT4</accession>
<gene>
    <name evidence="1" type="ORF">Ccr32_gp140</name>
</gene>
<sequence>MTTPNQAPVHTVESGGHLFQVYAAPENHTHRYIGYCDGAISVSGSSVDVVLRALVTKHPAVRPSGEVIDFTAYRLKRLGEEFAA</sequence>
<proteinExistence type="predicted"/>
<dbReference type="EMBL" id="KY555146">
    <property type="protein sequence ID" value="ARB15058.1"/>
    <property type="molecule type" value="Genomic_DNA"/>
</dbReference>
<organism evidence="1 2">
    <name type="scientific">Caulobacter phage Ccr32</name>
    <dbReference type="NCBI Taxonomy" id="1959738"/>
    <lineage>
        <taxon>Viruses</taxon>
        <taxon>Duplodnaviria</taxon>
        <taxon>Heunggongvirae</taxon>
        <taxon>Uroviricota</taxon>
        <taxon>Caudoviricetes</taxon>
        <taxon>Jeanschmidtviridae</taxon>
        <taxon>Shapirovirus</taxon>
        <taxon>Shapirovirus cbk</taxon>
    </lineage>
</organism>
<reference evidence="2" key="1">
    <citation type="journal article" date="2017" name="Curr. Microbiol.">
        <title>Genomic Diversity of Type B3 Bacteriophages of Caulobacter crescentus.</title>
        <authorList>
            <person name="Ash K.T."/>
            <person name="Drake K.M."/>
            <person name="Gibbs W.S."/>
            <person name="Ely B."/>
        </authorList>
    </citation>
    <scope>NUCLEOTIDE SEQUENCE [LARGE SCALE GENOMIC DNA]</scope>
</reference>
<evidence type="ECO:0000313" key="2">
    <source>
        <dbReference type="Proteomes" id="UP000222485"/>
    </source>
</evidence>
<name>A0A1V0EDT4_9CAUD</name>